<evidence type="ECO:0000313" key="1">
    <source>
        <dbReference type="EMBL" id="KAJ7696343.1"/>
    </source>
</evidence>
<proteinExistence type="predicted"/>
<gene>
    <name evidence="1" type="ORF">B0H16DRAFT_1750358</name>
</gene>
<name>A0AAD7DPX6_9AGAR</name>
<dbReference type="AlphaFoldDB" id="A0AAD7DPX6"/>
<reference evidence="1" key="1">
    <citation type="submission" date="2023-03" db="EMBL/GenBank/DDBJ databases">
        <title>Massive genome expansion in bonnet fungi (Mycena s.s.) driven by repeated elements and novel gene families across ecological guilds.</title>
        <authorList>
            <consortium name="Lawrence Berkeley National Laboratory"/>
            <person name="Harder C.B."/>
            <person name="Miyauchi S."/>
            <person name="Viragh M."/>
            <person name="Kuo A."/>
            <person name="Thoen E."/>
            <person name="Andreopoulos B."/>
            <person name="Lu D."/>
            <person name="Skrede I."/>
            <person name="Drula E."/>
            <person name="Henrissat B."/>
            <person name="Morin E."/>
            <person name="Kohler A."/>
            <person name="Barry K."/>
            <person name="LaButti K."/>
            <person name="Morin E."/>
            <person name="Salamov A."/>
            <person name="Lipzen A."/>
            <person name="Mereny Z."/>
            <person name="Hegedus B."/>
            <person name="Baldrian P."/>
            <person name="Stursova M."/>
            <person name="Weitz H."/>
            <person name="Taylor A."/>
            <person name="Grigoriev I.V."/>
            <person name="Nagy L.G."/>
            <person name="Martin F."/>
            <person name="Kauserud H."/>
        </authorList>
    </citation>
    <scope>NUCLEOTIDE SEQUENCE</scope>
    <source>
        <strain evidence="1">CBHHK182m</strain>
    </source>
</reference>
<protein>
    <submittedName>
        <fullName evidence="1">Uncharacterized protein</fullName>
    </submittedName>
</protein>
<sequence>MQKTLCCRLSSSLVGIWRHSRLLCGPGNEKSLSRSPIRNAGTSLSWPGPPRFFAKYCPHLIKLSIAFDATTIPTAQGDLSLESLKSLNVESSPIAAARPVARFIARIFPSLTDITTLIDSLDKDPEWEADVGPQVLQYDQYWKDVAAICTPIQ</sequence>
<dbReference type="EMBL" id="JARKIB010000632">
    <property type="protein sequence ID" value="KAJ7696343.1"/>
    <property type="molecule type" value="Genomic_DNA"/>
</dbReference>
<comment type="caution">
    <text evidence="1">The sequence shown here is derived from an EMBL/GenBank/DDBJ whole genome shotgun (WGS) entry which is preliminary data.</text>
</comment>
<keyword evidence="2" id="KW-1185">Reference proteome</keyword>
<accession>A0AAD7DPX6</accession>
<evidence type="ECO:0000313" key="2">
    <source>
        <dbReference type="Proteomes" id="UP001215598"/>
    </source>
</evidence>
<dbReference type="Proteomes" id="UP001215598">
    <property type="component" value="Unassembled WGS sequence"/>
</dbReference>
<organism evidence="1 2">
    <name type="scientific">Mycena metata</name>
    <dbReference type="NCBI Taxonomy" id="1033252"/>
    <lineage>
        <taxon>Eukaryota</taxon>
        <taxon>Fungi</taxon>
        <taxon>Dikarya</taxon>
        <taxon>Basidiomycota</taxon>
        <taxon>Agaricomycotina</taxon>
        <taxon>Agaricomycetes</taxon>
        <taxon>Agaricomycetidae</taxon>
        <taxon>Agaricales</taxon>
        <taxon>Marasmiineae</taxon>
        <taxon>Mycenaceae</taxon>
        <taxon>Mycena</taxon>
    </lineage>
</organism>